<feature type="transmembrane region" description="Helical" evidence="10">
    <location>
        <begin position="363"/>
        <end position="383"/>
    </location>
</feature>
<feature type="transmembrane region" description="Helical" evidence="10">
    <location>
        <begin position="181"/>
        <end position="198"/>
    </location>
</feature>
<dbReference type="SUPFAM" id="SSF103491">
    <property type="entry name" value="Preprotein translocase SecY subunit"/>
    <property type="match status" value="1"/>
</dbReference>
<keyword evidence="4 10" id="KW-0812">Transmembrane</keyword>
<evidence type="ECO:0000256" key="2">
    <source>
        <dbReference type="ARBA" id="ARBA00005751"/>
    </source>
</evidence>
<dbReference type="GO" id="GO:0043952">
    <property type="term" value="P:protein transport by the Sec complex"/>
    <property type="evidence" value="ECO:0007669"/>
    <property type="project" value="UniProtKB-UniRule"/>
</dbReference>
<dbReference type="NCBIfam" id="TIGR00967">
    <property type="entry name" value="3a0501s007"/>
    <property type="match status" value="1"/>
</dbReference>
<evidence type="ECO:0000256" key="3">
    <source>
        <dbReference type="ARBA" id="ARBA00022448"/>
    </source>
</evidence>
<evidence type="ECO:0000256" key="10">
    <source>
        <dbReference type="HAMAP-Rule" id="MF_01465"/>
    </source>
</evidence>
<name>A0A1L4D2U3_9BACT</name>
<feature type="transmembrane region" description="Helical" evidence="10">
    <location>
        <begin position="112"/>
        <end position="129"/>
    </location>
</feature>
<feature type="transmembrane region" description="Helical" evidence="10">
    <location>
        <begin position="68"/>
        <end position="92"/>
    </location>
</feature>
<evidence type="ECO:0000256" key="9">
    <source>
        <dbReference type="ARBA" id="ARBA00039733"/>
    </source>
</evidence>
<comment type="subcellular location">
    <subcellularLocation>
        <location evidence="10">Cell membrane</location>
        <topology evidence="10">Multi-pass membrane protein</topology>
    </subcellularLocation>
    <subcellularLocation>
        <location evidence="1 12">Membrane</location>
        <topology evidence="1 12">Multi-pass membrane protein</topology>
    </subcellularLocation>
</comment>
<evidence type="ECO:0000313" key="14">
    <source>
        <dbReference type="EMBL" id="APJ04514.1"/>
    </source>
</evidence>
<gene>
    <name evidence="10" type="primary">secY</name>
    <name evidence="14" type="ORF">AXG55_11575</name>
</gene>
<dbReference type="PIRSF" id="PIRSF004557">
    <property type="entry name" value="SecY"/>
    <property type="match status" value="1"/>
</dbReference>
<feature type="transmembrane region" description="Helical" evidence="10">
    <location>
        <begin position="260"/>
        <end position="285"/>
    </location>
</feature>
<evidence type="ECO:0000256" key="5">
    <source>
        <dbReference type="ARBA" id="ARBA00022927"/>
    </source>
</evidence>
<keyword evidence="10" id="KW-1003">Cell membrane</keyword>
<dbReference type="Pfam" id="PF00344">
    <property type="entry name" value="SecY"/>
    <property type="match status" value="1"/>
</dbReference>
<reference evidence="14 15" key="1">
    <citation type="submission" date="2016-10" db="EMBL/GenBank/DDBJ databases">
        <title>Silvanigrella aquatica sp. nov., isolated from a freshwater lake located in the Black Forest, Germany, description of Silvanigrellaceae fam. nov., Silvanigrellales ord. nov., reclassification of the order Bdellovibrionales in the class Oligoflexia, reclassification of the families Bacteriovoracaceae and Halobacteriovoraceae in the new order Bacteriovoracales ord. nov., and reclassification of the family Pseudobacteriovoracaceae in the order Oligoflexiales.</title>
        <authorList>
            <person name="Hahn M.W."/>
            <person name="Schmidt J."/>
            <person name="Koll U."/>
            <person name="Rohde M."/>
            <person name="Verbag S."/>
            <person name="Pitt A."/>
            <person name="Nakai R."/>
            <person name="Naganuma T."/>
            <person name="Lang E."/>
        </authorList>
    </citation>
    <scope>NUCLEOTIDE SEQUENCE [LARGE SCALE GENOMIC DNA]</scope>
    <source>
        <strain evidence="14 15">MWH-Nonnen-W8red</strain>
    </source>
</reference>
<dbReference type="PANTHER" id="PTHR10906">
    <property type="entry name" value="SECY/SEC61-ALPHA FAMILY MEMBER"/>
    <property type="match status" value="1"/>
</dbReference>
<feature type="transmembrane region" description="Helical" evidence="10">
    <location>
        <begin position="210"/>
        <end position="232"/>
    </location>
</feature>
<evidence type="ECO:0000256" key="12">
    <source>
        <dbReference type="RuleBase" id="RU003484"/>
    </source>
</evidence>
<feature type="transmembrane region" description="Helical" evidence="10">
    <location>
        <begin position="389"/>
        <end position="407"/>
    </location>
</feature>
<dbReference type="PRINTS" id="PR00303">
    <property type="entry name" value="SECYTRNLCASE"/>
</dbReference>
<keyword evidence="7 10" id="KW-0811">Translocation</keyword>
<dbReference type="AlphaFoldDB" id="A0A1L4D2U3"/>
<evidence type="ECO:0000256" key="6">
    <source>
        <dbReference type="ARBA" id="ARBA00022989"/>
    </source>
</evidence>
<dbReference type="FunFam" id="1.10.3370.10:FF:000001">
    <property type="entry name" value="Preprotein translocase subunit SecY"/>
    <property type="match status" value="1"/>
</dbReference>
<feature type="transmembrane region" description="Helical" evidence="10">
    <location>
        <begin position="149"/>
        <end position="169"/>
    </location>
</feature>
<dbReference type="PROSITE" id="PS00755">
    <property type="entry name" value="SECY_1"/>
    <property type="match status" value="1"/>
</dbReference>
<evidence type="ECO:0000256" key="11">
    <source>
        <dbReference type="RuleBase" id="RU000537"/>
    </source>
</evidence>
<dbReference type="OrthoDB" id="5288563at2"/>
<keyword evidence="8 10" id="KW-0472">Membrane</keyword>
<dbReference type="InterPro" id="IPR026593">
    <property type="entry name" value="SecY"/>
</dbReference>
<dbReference type="HAMAP" id="MF_01465">
    <property type="entry name" value="SecY"/>
    <property type="match status" value="1"/>
</dbReference>
<dbReference type="GO" id="GO:0006605">
    <property type="term" value="P:protein targeting"/>
    <property type="evidence" value="ECO:0007669"/>
    <property type="project" value="UniProtKB-UniRule"/>
</dbReference>
<evidence type="ECO:0000313" key="15">
    <source>
        <dbReference type="Proteomes" id="UP000184731"/>
    </source>
</evidence>
<evidence type="ECO:0000256" key="4">
    <source>
        <dbReference type="ARBA" id="ARBA00022692"/>
    </source>
</evidence>
<comment type="function">
    <text evidence="10 11">The central subunit of the protein translocation channel SecYEG. Consists of two halves formed by TMs 1-5 and 6-10. These two domains form a lateral gate at the front which open onto the bilayer between TMs 2 and 7, and are clamped together by SecE at the back. The channel is closed by both a pore ring composed of hydrophobic SecY resides and a short helix (helix 2A) on the extracellular side of the membrane which forms a plug. The plug probably moves laterally to allow the channel to open. The ring and the pore may move independently.</text>
</comment>
<dbReference type="PROSITE" id="PS00756">
    <property type="entry name" value="SECY_2"/>
    <property type="match status" value="1"/>
</dbReference>
<keyword evidence="5 10" id="KW-0653">Protein transport</keyword>
<keyword evidence="15" id="KW-1185">Reference proteome</keyword>
<dbReference type="Gene3D" id="1.10.3370.10">
    <property type="entry name" value="SecY subunit domain"/>
    <property type="match status" value="1"/>
</dbReference>
<dbReference type="InterPro" id="IPR002208">
    <property type="entry name" value="SecY/SEC61-alpha"/>
</dbReference>
<feature type="transmembrane region" description="Helical" evidence="10">
    <location>
        <begin position="12"/>
        <end position="30"/>
    </location>
</feature>
<accession>A0A1L4D2U3</accession>
<protein>
    <recommendedName>
        <fullName evidence="9 10">Protein translocase subunit SecY</fullName>
    </recommendedName>
</protein>
<organism evidence="14 15">
    <name type="scientific">Silvanigrella aquatica</name>
    <dbReference type="NCBI Taxonomy" id="1915309"/>
    <lineage>
        <taxon>Bacteria</taxon>
        <taxon>Pseudomonadati</taxon>
        <taxon>Bdellovibrionota</taxon>
        <taxon>Oligoflexia</taxon>
        <taxon>Silvanigrellales</taxon>
        <taxon>Silvanigrellaceae</taxon>
        <taxon>Silvanigrella</taxon>
    </lineage>
</organism>
<dbReference type="STRING" id="1915309.AXG55_11575"/>
<comment type="similarity">
    <text evidence="2 10 13">Belongs to the SecY/SEC61-alpha family.</text>
</comment>
<evidence type="ECO:0000256" key="13">
    <source>
        <dbReference type="RuleBase" id="RU004349"/>
    </source>
</evidence>
<keyword evidence="3 10" id="KW-0813">Transport</keyword>
<keyword evidence="6 10" id="KW-1133">Transmembrane helix</keyword>
<evidence type="ECO:0000256" key="7">
    <source>
        <dbReference type="ARBA" id="ARBA00023010"/>
    </source>
</evidence>
<dbReference type="InterPro" id="IPR023201">
    <property type="entry name" value="SecY_dom_sf"/>
</dbReference>
<dbReference type="GO" id="GO:0005886">
    <property type="term" value="C:plasma membrane"/>
    <property type="evidence" value="ECO:0007669"/>
    <property type="project" value="UniProtKB-SubCell"/>
</dbReference>
<comment type="subunit">
    <text evidence="10">Component of the Sec protein translocase complex. Heterotrimer consisting of SecY, SecE and SecG subunits. The heterotrimers can form oligomers, although 1 heterotrimer is thought to be able to translocate proteins. Interacts with the ribosome. Interacts with SecDF, and other proteins may be involved. Interacts with SecA.</text>
</comment>
<feature type="transmembrane region" description="Helical" evidence="10">
    <location>
        <begin position="305"/>
        <end position="327"/>
    </location>
</feature>
<evidence type="ECO:0000256" key="8">
    <source>
        <dbReference type="ARBA" id="ARBA00023136"/>
    </source>
</evidence>
<evidence type="ECO:0000256" key="1">
    <source>
        <dbReference type="ARBA" id="ARBA00004141"/>
    </source>
</evidence>
<dbReference type="Proteomes" id="UP000184731">
    <property type="component" value="Chromosome"/>
</dbReference>
<dbReference type="InterPro" id="IPR030659">
    <property type="entry name" value="SecY_CS"/>
</dbReference>
<dbReference type="KEGG" id="saqi:AXG55_11575"/>
<sequence length="438" mass="47103">MPQGSGWTENVLVKRLLFTLLALLVFRFGVHIPVPGIDAKELALFASQQGAGLLKIFNMFSGGALSHFSIFSLAVMPYISASIIIQLMTVVVPSLEQMQKEGGVGRQKITRITRTLSVLLALVQAYLLSAGLEASRGPNGGMIVLDPGLSFRLMSCVLMAAGSCFVMWLGEQITDKGIGNGISLLIFAGIVAYLPSSANTIVEMVKQNSGALLGALGIVAFALLLVFAVTFFEQSYRKVPIHYAKRLVGKRVMSAQATHLPLKVNMAGIMAAIFASTILAVPATFLSFKGAAGNVWLSDFLPGHWLYNAVFVVLGLFFSFFYASIVFKSDDVAENLKKQNAYIPGVRPGSETAEALDTVVTRLTFAGAIYMNLIVIVPSLVGGTFSQQMTFGGTSLLIVVGVALEAIRQVRAQLATQKYDFLIFPSHSRDTTANDTRL</sequence>
<dbReference type="GO" id="GO:0065002">
    <property type="term" value="P:intracellular protein transmembrane transport"/>
    <property type="evidence" value="ECO:0007669"/>
    <property type="project" value="UniProtKB-UniRule"/>
</dbReference>
<dbReference type="EMBL" id="CP017834">
    <property type="protein sequence ID" value="APJ04514.1"/>
    <property type="molecule type" value="Genomic_DNA"/>
</dbReference>
<proteinExistence type="inferred from homology"/>